<gene>
    <name evidence="1" type="ORF">SAMN04490185_2466</name>
</gene>
<dbReference type="Proteomes" id="UP000183114">
    <property type="component" value="Unassembled WGS sequence"/>
</dbReference>
<accession>A0A1H4WUT9</accession>
<reference evidence="1 2" key="1">
    <citation type="submission" date="2016-10" db="EMBL/GenBank/DDBJ databases">
        <authorList>
            <person name="de Groot N.N."/>
        </authorList>
    </citation>
    <scope>NUCLEOTIDE SEQUENCE [LARGE SCALE GENOMIC DNA]</scope>
    <source>
        <strain evidence="1 2">BS3655</strain>
    </source>
</reference>
<evidence type="ECO:0000313" key="2">
    <source>
        <dbReference type="Proteomes" id="UP000183114"/>
    </source>
</evidence>
<protein>
    <submittedName>
        <fullName evidence="1">Uncharacterized protein</fullName>
    </submittedName>
</protein>
<dbReference type="EMBL" id="FNTF01000002">
    <property type="protein sequence ID" value="SEC96985.1"/>
    <property type="molecule type" value="Genomic_DNA"/>
</dbReference>
<dbReference type="AlphaFoldDB" id="A0A1H4WUT9"/>
<sequence length="334" mass="38858">MLQSYAFRNRDGLLGIFQKEGNVVHLYVDSQFYTYDCRDWKEWTQQASSDYDKRFAGGDILKPTEKSIYFYLLRFCESINIDVLDLVEVANPGFFFSRISRGNFQFNYVGDSYYQEIRAYQAIQDSLDSLLYVVEPSVTNFESYGHKIRELLILACTEVEYLLLRVLMENGYPQQKSYKTTDYIHCLPILKLNEYKVVLGQYPNLKIFQPFANWNNQSPTQTLEWYDAYNSVKHNRGGSLKNANFKNLLDAIAAIHILLEAQYGKNVFHKWTQYKEAKSVFESVSRPEWNPAEISVPIFEGYEIKTNWIGALQYFASNPISSKSPKPKCITCGK</sequence>
<dbReference type="RefSeq" id="WP_074874288.1">
    <property type="nucleotide sequence ID" value="NZ_FNTF01000002.1"/>
</dbReference>
<proteinExistence type="predicted"/>
<evidence type="ECO:0000313" key="1">
    <source>
        <dbReference type="EMBL" id="SEC96985.1"/>
    </source>
</evidence>
<name>A0A1H4WUT9_9PSED</name>
<organism evidence="1 2">
    <name type="scientific">Pseudomonas frederiksbergensis</name>
    <dbReference type="NCBI Taxonomy" id="104087"/>
    <lineage>
        <taxon>Bacteria</taxon>
        <taxon>Pseudomonadati</taxon>
        <taxon>Pseudomonadota</taxon>
        <taxon>Gammaproteobacteria</taxon>
        <taxon>Pseudomonadales</taxon>
        <taxon>Pseudomonadaceae</taxon>
        <taxon>Pseudomonas</taxon>
    </lineage>
</organism>